<evidence type="ECO:0000256" key="1">
    <source>
        <dbReference type="ARBA" id="ARBA00001954"/>
    </source>
</evidence>
<protein>
    <recommendedName>
        <fullName evidence="10">Alpha-ketoglutarate-dependent sulfate ester dioxygenase</fullName>
        <ecNumber evidence="9">1.14.11.77</ecNumber>
    </recommendedName>
    <alternativeName>
        <fullName evidence="11">Type II alkyl sulfatase</fullName>
    </alternativeName>
</protein>
<keyword evidence="4 13" id="KW-0223">Dioxygenase</keyword>
<feature type="domain" description="TauD/TfdA-like" evidence="12">
    <location>
        <begin position="15"/>
        <end position="279"/>
    </location>
</feature>
<evidence type="ECO:0000256" key="7">
    <source>
        <dbReference type="ARBA" id="ARBA00050529"/>
    </source>
</evidence>
<sequence>MSNVKEVQNGAAIIITPVAGRIGAKISGVKLSGELDSDTVKFIREALLKYKVVFFREQNHLDDQGQEAFAQLLGNPVVHPTVPAKGGTNYILELHSDHGGRANSWHTDVTFEAAYPKFSILRGVVIPVAGGDTVWANTATAYENLPTELQSLADQLWAVHTNAYDYAAKHTNVSAEAKKRHDEIFTSTIYETEHPVVHVHPETGERHLLLGHFVKNFIGLSSTDSAHLFSILQGHVTQLENTVRWKWKAGDVVIWDNRATQHYAVNDYGNAQRVVRRITIDGEVPISLDGRRSVTKTKVKKIQ</sequence>
<proteinExistence type="inferred from homology"/>
<evidence type="ECO:0000256" key="8">
    <source>
        <dbReference type="ARBA" id="ARBA00051250"/>
    </source>
</evidence>
<dbReference type="AlphaFoldDB" id="A0A561CQH7"/>
<evidence type="ECO:0000256" key="10">
    <source>
        <dbReference type="ARBA" id="ARBA00067109"/>
    </source>
</evidence>
<organism evidence="13 14">
    <name type="scientific">Neobacillus bataviensis</name>
    <dbReference type="NCBI Taxonomy" id="220685"/>
    <lineage>
        <taxon>Bacteria</taxon>
        <taxon>Bacillati</taxon>
        <taxon>Bacillota</taxon>
        <taxon>Bacilli</taxon>
        <taxon>Bacillales</taxon>
        <taxon>Bacillaceae</taxon>
        <taxon>Neobacillus</taxon>
    </lineage>
</organism>
<evidence type="ECO:0000256" key="2">
    <source>
        <dbReference type="ARBA" id="ARBA00005896"/>
    </source>
</evidence>
<evidence type="ECO:0000313" key="14">
    <source>
        <dbReference type="Proteomes" id="UP000319671"/>
    </source>
</evidence>
<evidence type="ECO:0000256" key="3">
    <source>
        <dbReference type="ARBA" id="ARBA00022723"/>
    </source>
</evidence>
<dbReference type="InterPro" id="IPR003819">
    <property type="entry name" value="TauD/TfdA-like"/>
</dbReference>
<evidence type="ECO:0000256" key="11">
    <source>
        <dbReference type="ARBA" id="ARBA00078517"/>
    </source>
</evidence>
<dbReference type="InterPro" id="IPR051323">
    <property type="entry name" value="AtsK-like"/>
</dbReference>
<comment type="catalytic activity">
    <reaction evidence="7">
        <text>a primary linear alkyl sulfate ester + 2-oxoglutarate + O2 = an aldehyde + sulfate + succinate + CO2 + H(+)</text>
        <dbReference type="Rhea" id="RHEA:65716"/>
        <dbReference type="ChEBI" id="CHEBI:15378"/>
        <dbReference type="ChEBI" id="CHEBI:15379"/>
        <dbReference type="ChEBI" id="CHEBI:16189"/>
        <dbReference type="ChEBI" id="CHEBI:16526"/>
        <dbReference type="ChEBI" id="CHEBI:16810"/>
        <dbReference type="ChEBI" id="CHEBI:17478"/>
        <dbReference type="ChEBI" id="CHEBI:30031"/>
        <dbReference type="ChEBI" id="CHEBI:157685"/>
        <dbReference type="EC" id="1.14.11.77"/>
    </reaction>
</comment>
<dbReference type="GO" id="GO:0046872">
    <property type="term" value="F:metal ion binding"/>
    <property type="evidence" value="ECO:0007669"/>
    <property type="project" value="UniProtKB-KW"/>
</dbReference>
<keyword evidence="6" id="KW-0408">Iron</keyword>
<comment type="catalytic activity">
    <reaction evidence="8">
        <text>2-ethylhexyl sulfate + 2-oxoglutarate + O2 = 2-ethylhexanal + sulfate + succinate + CO2 + H(+)</text>
        <dbReference type="Rhea" id="RHEA:47620"/>
        <dbReference type="ChEBI" id="CHEBI:15378"/>
        <dbReference type="ChEBI" id="CHEBI:15379"/>
        <dbReference type="ChEBI" id="CHEBI:16189"/>
        <dbReference type="ChEBI" id="CHEBI:16526"/>
        <dbReference type="ChEBI" id="CHEBI:16810"/>
        <dbReference type="ChEBI" id="CHEBI:30031"/>
        <dbReference type="ChEBI" id="CHEBI:87808"/>
        <dbReference type="ChEBI" id="CHEBI:87809"/>
        <dbReference type="EC" id="1.14.11.77"/>
    </reaction>
</comment>
<dbReference type="RefSeq" id="WP_144567611.1">
    <property type="nucleotide sequence ID" value="NZ_VIVN01000015.1"/>
</dbReference>
<dbReference type="PANTHER" id="PTHR30468:SF5">
    <property type="entry name" value="ALPHA-KETOGLUTARATE-DEPENDENT SULFATE ESTER DIOXYGENASE"/>
    <property type="match status" value="1"/>
</dbReference>
<dbReference type="Proteomes" id="UP000319671">
    <property type="component" value="Unassembled WGS sequence"/>
</dbReference>
<keyword evidence="14" id="KW-1185">Reference proteome</keyword>
<dbReference type="EMBL" id="VIVN01000015">
    <property type="protein sequence ID" value="TWD93456.1"/>
    <property type="molecule type" value="Genomic_DNA"/>
</dbReference>
<keyword evidence="3" id="KW-0479">Metal-binding</keyword>
<gene>
    <name evidence="13" type="ORF">FB550_11593</name>
</gene>
<dbReference type="SUPFAM" id="SSF51197">
    <property type="entry name" value="Clavaminate synthase-like"/>
    <property type="match status" value="1"/>
</dbReference>
<evidence type="ECO:0000256" key="5">
    <source>
        <dbReference type="ARBA" id="ARBA00023002"/>
    </source>
</evidence>
<comment type="similarity">
    <text evidence="2">Belongs to the TfdA dioxygenase family.</text>
</comment>
<comment type="caution">
    <text evidence="13">The sequence shown here is derived from an EMBL/GenBank/DDBJ whole genome shotgun (WGS) entry which is preliminary data.</text>
</comment>
<dbReference type="GO" id="GO:0005737">
    <property type="term" value="C:cytoplasm"/>
    <property type="evidence" value="ECO:0007669"/>
    <property type="project" value="TreeGrafter"/>
</dbReference>
<dbReference type="InterPro" id="IPR042098">
    <property type="entry name" value="TauD-like_sf"/>
</dbReference>
<dbReference type="Pfam" id="PF02668">
    <property type="entry name" value="TauD"/>
    <property type="match status" value="1"/>
</dbReference>
<dbReference type="Gene3D" id="3.60.130.10">
    <property type="entry name" value="Clavaminate synthase-like"/>
    <property type="match status" value="1"/>
</dbReference>
<comment type="cofactor">
    <cofactor evidence="1">
        <name>Fe(2+)</name>
        <dbReference type="ChEBI" id="CHEBI:29033"/>
    </cofactor>
</comment>
<reference evidence="13 14" key="1">
    <citation type="submission" date="2019-06" db="EMBL/GenBank/DDBJ databases">
        <title>Sorghum-associated microbial communities from plants grown in Nebraska, USA.</title>
        <authorList>
            <person name="Schachtman D."/>
        </authorList>
    </citation>
    <scope>NUCLEOTIDE SEQUENCE [LARGE SCALE GENOMIC DNA]</scope>
    <source>
        <strain evidence="13 14">2482</strain>
    </source>
</reference>
<evidence type="ECO:0000259" key="12">
    <source>
        <dbReference type="Pfam" id="PF02668"/>
    </source>
</evidence>
<name>A0A561CQH7_9BACI</name>
<evidence type="ECO:0000256" key="4">
    <source>
        <dbReference type="ARBA" id="ARBA00022964"/>
    </source>
</evidence>
<keyword evidence="5" id="KW-0560">Oxidoreductase</keyword>
<dbReference type="GO" id="GO:0016706">
    <property type="term" value="F:2-oxoglutarate-dependent dioxygenase activity"/>
    <property type="evidence" value="ECO:0007669"/>
    <property type="project" value="TreeGrafter"/>
</dbReference>
<evidence type="ECO:0000256" key="6">
    <source>
        <dbReference type="ARBA" id="ARBA00023004"/>
    </source>
</evidence>
<evidence type="ECO:0000256" key="9">
    <source>
        <dbReference type="ARBA" id="ARBA00066614"/>
    </source>
</evidence>
<accession>A0A561CQH7</accession>
<dbReference type="EC" id="1.14.11.77" evidence="9"/>
<dbReference type="FunFam" id="3.60.130.10:FF:000002">
    <property type="entry name" value="Alpha-ketoglutarate-dependent taurine dioxygenase"/>
    <property type="match status" value="1"/>
</dbReference>
<dbReference type="PANTHER" id="PTHR30468">
    <property type="entry name" value="ALPHA-KETOGLUTARATE-DEPENDENT SULFONATE DIOXYGENASE"/>
    <property type="match status" value="1"/>
</dbReference>
<evidence type="ECO:0000313" key="13">
    <source>
        <dbReference type="EMBL" id="TWD93456.1"/>
    </source>
</evidence>